<keyword evidence="1" id="KW-1133">Transmembrane helix</keyword>
<dbReference type="Proteomes" id="UP000593567">
    <property type="component" value="Unassembled WGS sequence"/>
</dbReference>
<proteinExistence type="predicted"/>
<name>A0A7J7ITG0_BUGNE</name>
<keyword evidence="1" id="KW-0472">Membrane</keyword>
<keyword evidence="1" id="KW-0812">Transmembrane</keyword>
<evidence type="ECO:0000313" key="2">
    <source>
        <dbReference type="EMBL" id="KAF6016691.1"/>
    </source>
</evidence>
<evidence type="ECO:0000313" key="3">
    <source>
        <dbReference type="Proteomes" id="UP000593567"/>
    </source>
</evidence>
<feature type="transmembrane region" description="Helical" evidence="1">
    <location>
        <begin position="40"/>
        <end position="60"/>
    </location>
</feature>
<accession>A0A7J7ITG0</accession>
<gene>
    <name evidence="2" type="ORF">EB796_024997</name>
</gene>
<keyword evidence="3" id="KW-1185">Reference proteome</keyword>
<feature type="transmembrane region" description="Helical" evidence="1">
    <location>
        <begin position="205"/>
        <end position="228"/>
    </location>
</feature>
<dbReference type="AlphaFoldDB" id="A0A7J7ITG0"/>
<evidence type="ECO:0000256" key="1">
    <source>
        <dbReference type="SAM" id="Phobius"/>
    </source>
</evidence>
<comment type="caution">
    <text evidence="2">The sequence shown here is derived from an EMBL/GenBank/DDBJ whole genome shotgun (WGS) entry which is preliminary data.</text>
</comment>
<reference evidence="2" key="1">
    <citation type="submission" date="2020-06" db="EMBL/GenBank/DDBJ databases">
        <title>Draft genome of Bugula neritina, a colonial animal packing powerful symbionts and potential medicines.</title>
        <authorList>
            <person name="Rayko M."/>
        </authorList>
    </citation>
    <scope>NUCLEOTIDE SEQUENCE [LARGE SCALE GENOMIC DNA]</scope>
    <source>
        <strain evidence="2">Kwan_BN1</strain>
    </source>
</reference>
<protein>
    <submittedName>
        <fullName evidence="2">Uncharacterized protein</fullName>
    </submittedName>
</protein>
<dbReference type="EMBL" id="VXIV02003487">
    <property type="protein sequence ID" value="KAF6016691.1"/>
    <property type="molecule type" value="Genomic_DNA"/>
</dbReference>
<organism evidence="2 3">
    <name type="scientific">Bugula neritina</name>
    <name type="common">Brown bryozoan</name>
    <name type="synonym">Sertularia neritina</name>
    <dbReference type="NCBI Taxonomy" id="10212"/>
    <lineage>
        <taxon>Eukaryota</taxon>
        <taxon>Metazoa</taxon>
        <taxon>Spiralia</taxon>
        <taxon>Lophotrochozoa</taxon>
        <taxon>Bryozoa</taxon>
        <taxon>Gymnolaemata</taxon>
        <taxon>Cheilostomatida</taxon>
        <taxon>Flustrina</taxon>
        <taxon>Buguloidea</taxon>
        <taxon>Bugulidae</taxon>
        <taxon>Bugula</taxon>
    </lineage>
</organism>
<sequence>MMLACAKIGKGCNLLHNRLNEMGQCLCTKCKRAQCSKKRCITATLLILQTIVYIVLLVLYSQPAKHTLQVFRMLKADRCNVDFVGHKSQSLKETSCCEVWLGVVCKRQDHMPCASISVHYELSEENFQRAGYVNYWNPENLMVKYATNSHCLMVPITCPDSEEKVEYTQAEVNKQYKLNQSLECYVQKDYPERPLLVKAKLLPHVSLAILLFTVPIITIILTLCACIVSKNVKLQKKEKKLNVALEKSSEKVNLSTSQQYESEDECSSAAM</sequence>